<evidence type="ECO:0000256" key="9">
    <source>
        <dbReference type="ARBA" id="ARBA00022734"/>
    </source>
</evidence>
<gene>
    <name evidence="22" type="ORF">EXN66_Car021353</name>
</gene>
<dbReference type="Gene3D" id="2.10.25.10">
    <property type="entry name" value="Laminin"/>
    <property type="match status" value="5"/>
</dbReference>
<evidence type="ECO:0000259" key="21">
    <source>
        <dbReference type="PROSITE" id="PS50041"/>
    </source>
</evidence>
<evidence type="ECO:0000256" key="13">
    <source>
        <dbReference type="ARBA" id="ARBA00023157"/>
    </source>
</evidence>
<evidence type="ECO:0000256" key="7">
    <source>
        <dbReference type="ARBA" id="ARBA00022692"/>
    </source>
</evidence>
<comment type="caution">
    <text evidence="16">Lacks conserved residue(s) required for the propagation of feature annotation.</text>
</comment>
<keyword evidence="10" id="KW-0677">Repeat</keyword>
<dbReference type="InterPro" id="IPR018097">
    <property type="entry name" value="EGF_Ca-bd_CS"/>
</dbReference>
<dbReference type="CDD" id="cd03600">
    <property type="entry name" value="CLECT_thrombomodulin_like"/>
    <property type="match status" value="1"/>
</dbReference>
<dbReference type="InterPro" id="IPR026823">
    <property type="entry name" value="cEGF"/>
</dbReference>
<evidence type="ECO:0000313" key="23">
    <source>
        <dbReference type="Proteomes" id="UP000503349"/>
    </source>
</evidence>
<dbReference type="EMBL" id="CM015733">
    <property type="protein sequence ID" value="KAF3705662.1"/>
    <property type="molecule type" value="Genomic_DNA"/>
</dbReference>
<evidence type="ECO:0000256" key="11">
    <source>
        <dbReference type="ARBA" id="ARBA00022989"/>
    </source>
</evidence>
<dbReference type="PROSITE" id="PS01187">
    <property type="entry name" value="EGF_CA"/>
    <property type="match status" value="1"/>
</dbReference>
<dbReference type="InterPro" id="IPR016187">
    <property type="entry name" value="CTDL_fold"/>
</dbReference>
<dbReference type="CDD" id="cd00054">
    <property type="entry name" value="EGF_CA"/>
    <property type="match status" value="3"/>
</dbReference>
<keyword evidence="14" id="KW-0675">Receptor</keyword>
<evidence type="ECO:0000256" key="15">
    <source>
        <dbReference type="ARBA" id="ARBA00023180"/>
    </source>
</evidence>
<dbReference type="SMART" id="SM00179">
    <property type="entry name" value="EGF_CA"/>
    <property type="match status" value="4"/>
</dbReference>
<feature type="disulfide bond" evidence="16">
    <location>
        <begin position="436"/>
        <end position="446"/>
    </location>
</feature>
<dbReference type="InterPro" id="IPR049883">
    <property type="entry name" value="NOTCH1_EGF-like"/>
</dbReference>
<dbReference type="GO" id="GO:0030246">
    <property type="term" value="F:carbohydrate binding"/>
    <property type="evidence" value="ECO:0007669"/>
    <property type="project" value="UniProtKB-KW"/>
</dbReference>
<feature type="domain" description="EGF-like" evidence="20">
    <location>
        <begin position="471"/>
        <end position="510"/>
    </location>
</feature>
<dbReference type="InterPro" id="IPR000152">
    <property type="entry name" value="EGF-type_Asp/Asn_hydroxyl_site"/>
</dbReference>
<dbReference type="Pfam" id="PF12662">
    <property type="entry name" value="cEGF"/>
    <property type="match status" value="1"/>
</dbReference>
<feature type="chain" id="PRO_5026277066" evidence="19">
    <location>
        <begin position="40"/>
        <end position="723"/>
    </location>
</feature>
<protein>
    <submittedName>
        <fullName evidence="22">Endosialin Tumor endothelial marker 1</fullName>
    </submittedName>
</protein>
<dbReference type="PROSITE" id="PS50026">
    <property type="entry name" value="EGF_3"/>
    <property type="match status" value="3"/>
</dbReference>
<reference evidence="22 23" key="1">
    <citation type="submission" date="2019-02" db="EMBL/GenBank/DDBJ databases">
        <title>Opniocepnalus argus genome.</title>
        <authorList>
            <person name="Zhou C."/>
            <person name="Xiao S."/>
        </authorList>
    </citation>
    <scope>NUCLEOTIDE SEQUENCE [LARGE SCALE GENOMIC DNA]</scope>
    <source>
        <strain evidence="22">OARG1902GOOAL</strain>
        <tissue evidence="22">Muscle</tissue>
    </source>
</reference>
<keyword evidence="3" id="KW-0964">Secreted</keyword>
<comment type="subcellular location">
    <subcellularLocation>
        <location evidence="1">Membrane</location>
        <topology evidence="1">Single-pass type I membrane protein</topology>
    </subcellularLocation>
    <subcellularLocation>
        <location evidence="2">Secreted</location>
    </subcellularLocation>
</comment>
<dbReference type="SUPFAM" id="SSF57196">
    <property type="entry name" value="EGF/Laminin"/>
    <property type="match status" value="1"/>
</dbReference>
<evidence type="ECO:0000256" key="6">
    <source>
        <dbReference type="ARBA" id="ARBA00022583"/>
    </source>
</evidence>
<dbReference type="SUPFAM" id="SSF56436">
    <property type="entry name" value="C-type lectin-like"/>
    <property type="match status" value="1"/>
</dbReference>
<feature type="compositionally biased region" description="Basic and acidic residues" evidence="17">
    <location>
        <begin position="599"/>
        <end position="613"/>
    </location>
</feature>
<dbReference type="PROSITE" id="PS50041">
    <property type="entry name" value="C_TYPE_LECTIN_2"/>
    <property type="match status" value="1"/>
</dbReference>
<dbReference type="AlphaFoldDB" id="A0A6G1QST9"/>
<evidence type="ECO:0000256" key="16">
    <source>
        <dbReference type="PROSITE-ProRule" id="PRU00076"/>
    </source>
</evidence>
<feature type="domain" description="EGF-like" evidence="20">
    <location>
        <begin position="394"/>
        <end position="431"/>
    </location>
</feature>
<dbReference type="Gene3D" id="3.10.100.10">
    <property type="entry name" value="Mannose-Binding Protein A, subunit A"/>
    <property type="match status" value="1"/>
</dbReference>
<evidence type="ECO:0000256" key="10">
    <source>
        <dbReference type="ARBA" id="ARBA00022737"/>
    </source>
</evidence>
<sequence>MTWWGMKKTIRSSSSCSSSMSLLCALWLLVVCLAPGSRGQRLRETEGVQSAARAHLGERDALCHPEGCYTVYFHKKTFREAGRSCREQGGTLATMHTHEAAGVVHELLSDIEAQGTKMRLRLWIGLHRPPRQCSSKRPLRGFIWVTGDQDGQFTNWVREETPGTCTVPRCVALTVHTLKTGRDSRENFRWLDGSCALPLDGYVCQYTYKGMCSPLQDEGSGPAVYTTPFQLVSTLLTHVPYGSIAALHCPADSSDPDAPSEETVLCMDRDDGTVGWSRDVPICSSSDAPKNQDWCSRDHGCEQYCNNTDTDYYCYCAEGFILDEDGYSCRLEFFSQTDFPQLSSDSAGPTDKPHIKKACVDNGCEYNCVETPRGIRCTCPPGYLIGPDGHRCSDVDECLQQPCPQLCVNIPGTFHCTCHSGYQPDDEGECMDIDECLDESSCEGICENTEGSFTCLCHSGYAFGSGGQCVDVDECVGASPCQQQCINFMGGYQCYCDSGFDLQADGLTCRPSPDDEEYSTLTPDPSDATHVLFLGPNLDIPWSSLFTPDPNFEADVNWPAEATEPLSADTTHGSDNHLNQWDAVSPKQYQTAPSPTQKYRTDNEIEGEAKMGGREASGGVGAETAKDSMGGTGEWVRSNVDNKEDANATEAEYESADGKRKHDKSWLLVALLVPLCVFLVVMLALGIVYCTSCAVDKSLSFSDCYRWILPASPPDRRDGKTHA</sequence>
<evidence type="ECO:0000256" key="14">
    <source>
        <dbReference type="ARBA" id="ARBA00023170"/>
    </source>
</evidence>
<evidence type="ECO:0000313" key="22">
    <source>
        <dbReference type="EMBL" id="KAF3705662.1"/>
    </source>
</evidence>
<evidence type="ECO:0000256" key="8">
    <source>
        <dbReference type="ARBA" id="ARBA00022729"/>
    </source>
</evidence>
<feature type="disulfide bond" evidence="16">
    <location>
        <begin position="475"/>
        <end position="485"/>
    </location>
</feature>
<keyword evidence="9" id="KW-0430">Lectin</keyword>
<keyword evidence="15" id="KW-0325">Glycoprotein</keyword>
<evidence type="ECO:0000256" key="19">
    <source>
        <dbReference type="SAM" id="SignalP"/>
    </source>
</evidence>
<dbReference type="PROSITE" id="PS01186">
    <property type="entry name" value="EGF_2"/>
    <property type="match status" value="4"/>
</dbReference>
<dbReference type="InterPro" id="IPR001304">
    <property type="entry name" value="C-type_lectin-like"/>
</dbReference>
<evidence type="ECO:0000256" key="17">
    <source>
        <dbReference type="SAM" id="MobiDB-lite"/>
    </source>
</evidence>
<dbReference type="SMART" id="SM00181">
    <property type="entry name" value="EGF"/>
    <property type="match status" value="5"/>
</dbReference>
<dbReference type="InterPro" id="IPR000742">
    <property type="entry name" value="EGF"/>
</dbReference>
<dbReference type="GO" id="GO:0005576">
    <property type="term" value="C:extracellular region"/>
    <property type="evidence" value="ECO:0007669"/>
    <property type="project" value="UniProtKB-SubCell"/>
</dbReference>
<dbReference type="FunFam" id="2.10.25.10:FF:000014">
    <property type="entry name" value="Latent-transforming growth factor beta-binding protein 3"/>
    <property type="match status" value="1"/>
</dbReference>
<dbReference type="PANTHER" id="PTHR14789">
    <property type="entry name" value="CHONDROLECTIN VARIANT CHODLFDELTAE"/>
    <property type="match status" value="1"/>
</dbReference>
<dbReference type="PROSITE" id="PS00010">
    <property type="entry name" value="ASX_HYDROXYL"/>
    <property type="match status" value="3"/>
</dbReference>
<dbReference type="GO" id="GO:0006897">
    <property type="term" value="P:endocytosis"/>
    <property type="evidence" value="ECO:0007669"/>
    <property type="project" value="UniProtKB-KW"/>
</dbReference>
<keyword evidence="8 19" id="KW-0732">Signal</keyword>
<feature type="domain" description="EGF-like" evidence="20">
    <location>
        <begin position="432"/>
        <end position="470"/>
    </location>
</feature>
<dbReference type="InterPro" id="IPR051505">
    <property type="entry name" value="C-type_lectin_domain"/>
</dbReference>
<feature type="compositionally biased region" description="Polar residues" evidence="17">
    <location>
        <begin position="587"/>
        <end position="598"/>
    </location>
</feature>
<feature type="compositionally biased region" description="Polar residues" evidence="17">
    <location>
        <begin position="568"/>
        <end position="579"/>
    </location>
</feature>
<evidence type="ECO:0000256" key="18">
    <source>
        <dbReference type="SAM" id="Phobius"/>
    </source>
</evidence>
<evidence type="ECO:0000256" key="2">
    <source>
        <dbReference type="ARBA" id="ARBA00004613"/>
    </source>
</evidence>
<dbReference type="InterPro" id="IPR009030">
    <property type="entry name" value="Growth_fac_rcpt_cys_sf"/>
</dbReference>
<keyword evidence="13 16" id="KW-1015">Disulfide bond</keyword>
<dbReference type="PANTHER" id="PTHR14789:SF4">
    <property type="entry name" value="ENDOSIALIN"/>
    <property type="match status" value="1"/>
</dbReference>
<evidence type="ECO:0000256" key="3">
    <source>
        <dbReference type="ARBA" id="ARBA00022525"/>
    </source>
</evidence>
<keyword evidence="5" id="KW-0597">Phosphoprotein</keyword>
<dbReference type="GO" id="GO:0016020">
    <property type="term" value="C:membrane"/>
    <property type="evidence" value="ECO:0007669"/>
    <property type="project" value="UniProtKB-SubCell"/>
</dbReference>
<keyword evidence="23" id="KW-1185">Reference proteome</keyword>
<keyword evidence="6" id="KW-0254">Endocytosis</keyword>
<feature type="signal peptide" evidence="19">
    <location>
        <begin position="1"/>
        <end position="39"/>
    </location>
</feature>
<accession>A0A6G1QST9</accession>
<evidence type="ECO:0000256" key="1">
    <source>
        <dbReference type="ARBA" id="ARBA00004479"/>
    </source>
</evidence>
<dbReference type="InterPro" id="IPR001881">
    <property type="entry name" value="EGF-like_Ca-bd_dom"/>
</dbReference>
<dbReference type="OrthoDB" id="10045365at2759"/>
<organism evidence="22 23">
    <name type="scientific">Channa argus</name>
    <name type="common">Northern snakehead</name>
    <name type="synonym">Ophicephalus argus</name>
    <dbReference type="NCBI Taxonomy" id="215402"/>
    <lineage>
        <taxon>Eukaryota</taxon>
        <taxon>Metazoa</taxon>
        <taxon>Chordata</taxon>
        <taxon>Craniata</taxon>
        <taxon>Vertebrata</taxon>
        <taxon>Euteleostomi</taxon>
        <taxon>Actinopterygii</taxon>
        <taxon>Neopterygii</taxon>
        <taxon>Teleostei</taxon>
        <taxon>Neoteleostei</taxon>
        <taxon>Acanthomorphata</taxon>
        <taxon>Anabantaria</taxon>
        <taxon>Anabantiformes</taxon>
        <taxon>Channoidei</taxon>
        <taxon>Channidae</taxon>
        <taxon>Channa</taxon>
    </lineage>
</organism>
<reference evidence="23" key="2">
    <citation type="submission" date="2019-02" db="EMBL/GenBank/DDBJ databases">
        <title>Opniocepnalus argus Var Kimnra genome.</title>
        <authorList>
            <person name="Zhou C."/>
            <person name="Xiao S."/>
        </authorList>
    </citation>
    <scope>NUCLEOTIDE SEQUENCE [LARGE SCALE GENOMIC DNA]</scope>
</reference>
<dbReference type="Pfam" id="PF07645">
    <property type="entry name" value="EGF_CA"/>
    <property type="match status" value="2"/>
</dbReference>
<evidence type="ECO:0000256" key="12">
    <source>
        <dbReference type="ARBA" id="ARBA00023136"/>
    </source>
</evidence>
<proteinExistence type="predicted"/>
<evidence type="ECO:0000256" key="5">
    <source>
        <dbReference type="ARBA" id="ARBA00022553"/>
    </source>
</evidence>
<feature type="transmembrane region" description="Helical" evidence="18">
    <location>
        <begin position="666"/>
        <end position="690"/>
    </location>
</feature>
<dbReference type="InterPro" id="IPR016186">
    <property type="entry name" value="C-type_lectin-like/link_sf"/>
</dbReference>
<feature type="domain" description="C-type lectin" evidence="21">
    <location>
        <begin position="64"/>
        <end position="195"/>
    </location>
</feature>
<keyword evidence="4 16" id="KW-0245">EGF-like domain</keyword>
<dbReference type="Pfam" id="PF00059">
    <property type="entry name" value="Lectin_C"/>
    <property type="match status" value="1"/>
</dbReference>
<evidence type="ECO:0000259" key="20">
    <source>
        <dbReference type="PROSITE" id="PS50026"/>
    </source>
</evidence>
<dbReference type="FunFam" id="2.10.25.10:FF:000009">
    <property type="entry name" value="Low-density lipoprotein receptor isoform 1"/>
    <property type="match status" value="1"/>
</dbReference>
<feature type="region of interest" description="Disordered" evidence="17">
    <location>
        <begin position="565"/>
        <end position="656"/>
    </location>
</feature>
<keyword evidence="12 18" id="KW-0472">Membrane</keyword>
<dbReference type="GO" id="GO:0005509">
    <property type="term" value="F:calcium ion binding"/>
    <property type="evidence" value="ECO:0007669"/>
    <property type="project" value="InterPro"/>
</dbReference>
<dbReference type="Proteomes" id="UP000503349">
    <property type="component" value="Chromosome 22"/>
</dbReference>
<name>A0A6G1QST9_CHAAH</name>
<keyword evidence="11 18" id="KW-1133">Transmembrane helix</keyword>
<evidence type="ECO:0000256" key="4">
    <source>
        <dbReference type="ARBA" id="ARBA00022536"/>
    </source>
</evidence>
<dbReference type="SMART" id="SM00034">
    <property type="entry name" value="CLECT"/>
    <property type="match status" value="1"/>
</dbReference>
<keyword evidence="7 18" id="KW-0812">Transmembrane</keyword>
<dbReference type="SUPFAM" id="SSF57184">
    <property type="entry name" value="Growth factor receptor domain"/>
    <property type="match status" value="2"/>
</dbReference>